<dbReference type="EMBL" id="CAUYUJ010017958">
    <property type="protein sequence ID" value="CAK0879444.1"/>
    <property type="molecule type" value="Genomic_DNA"/>
</dbReference>
<dbReference type="Proteomes" id="UP001189429">
    <property type="component" value="Unassembled WGS sequence"/>
</dbReference>
<accession>A0ABN9W0N0</accession>
<organism evidence="1 2">
    <name type="scientific">Prorocentrum cordatum</name>
    <dbReference type="NCBI Taxonomy" id="2364126"/>
    <lineage>
        <taxon>Eukaryota</taxon>
        <taxon>Sar</taxon>
        <taxon>Alveolata</taxon>
        <taxon>Dinophyceae</taxon>
        <taxon>Prorocentrales</taxon>
        <taxon>Prorocentraceae</taxon>
        <taxon>Prorocentrum</taxon>
    </lineage>
</organism>
<gene>
    <name evidence="1" type="ORF">PCOR1329_LOCUS62878</name>
</gene>
<protein>
    <submittedName>
        <fullName evidence="1">Uncharacterized protein</fullName>
    </submittedName>
</protein>
<proteinExistence type="predicted"/>
<keyword evidence="2" id="KW-1185">Reference proteome</keyword>
<evidence type="ECO:0000313" key="2">
    <source>
        <dbReference type="Proteomes" id="UP001189429"/>
    </source>
</evidence>
<evidence type="ECO:0000313" key="1">
    <source>
        <dbReference type="EMBL" id="CAK0879444.1"/>
    </source>
</evidence>
<comment type="caution">
    <text evidence="1">The sequence shown here is derived from an EMBL/GenBank/DDBJ whole genome shotgun (WGS) entry which is preliminary data.</text>
</comment>
<name>A0ABN9W0N0_9DINO</name>
<sequence>MPALLQEVARETSLCCALPRSVQDLAEARERRAPEAPRIDGAVSGEALGCGGPAEAEHRAAAVLELAGLQGVVVHVHHHLAEACGAPELPWLRALGGLSRAPSSTTPAGRARIA</sequence>
<reference evidence="1" key="1">
    <citation type="submission" date="2023-10" db="EMBL/GenBank/DDBJ databases">
        <authorList>
            <person name="Chen Y."/>
            <person name="Shah S."/>
            <person name="Dougan E. K."/>
            <person name="Thang M."/>
            <person name="Chan C."/>
        </authorList>
    </citation>
    <scope>NUCLEOTIDE SEQUENCE [LARGE SCALE GENOMIC DNA]</scope>
</reference>